<comment type="caution">
    <text evidence="3">The sequence shown here is derived from an EMBL/GenBank/DDBJ whole genome shotgun (WGS) entry which is preliminary data.</text>
</comment>
<dbReference type="Proteomes" id="UP000308760">
    <property type="component" value="Unassembled WGS sequence"/>
</dbReference>
<sequence length="149" mass="16121">MTDREEEHGSGGELDPEDVDRRFNELVKGLNQETGPELPQPMTPPAPPPEEEDEPTLLELWDAELPEDEEDEYVPPDPPPLPWPSLPAVAGVLCVLGGVVLLVRPDVAPLGQAGGRLVGFGVFLLGVWLLITRLRSDAEEDDSDDGAVV</sequence>
<feature type="region of interest" description="Disordered" evidence="1">
    <location>
        <begin position="1"/>
        <end position="82"/>
    </location>
</feature>
<organism evidence="3 4">
    <name type="scientific">Glycomyces buryatensis</name>
    <dbReference type="NCBI Taxonomy" id="2570927"/>
    <lineage>
        <taxon>Bacteria</taxon>
        <taxon>Bacillati</taxon>
        <taxon>Actinomycetota</taxon>
        <taxon>Actinomycetes</taxon>
        <taxon>Glycomycetales</taxon>
        <taxon>Glycomycetaceae</taxon>
        <taxon>Glycomyces</taxon>
    </lineage>
</organism>
<evidence type="ECO:0000313" key="4">
    <source>
        <dbReference type="Proteomes" id="UP000308760"/>
    </source>
</evidence>
<dbReference type="OrthoDB" id="5194301at2"/>
<feature type="compositionally biased region" description="Basic and acidic residues" evidence="1">
    <location>
        <begin position="1"/>
        <end position="10"/>
    </location>
</feature>
<keyword evidence="4" id="KW-1185">Reference proteome</keyword>
<gene>
    <name evidence="3" type="ORF">FAB82_17975</name>
</gene>
<dbReference type="EMBL" id="STGY01000066">
    <property type="protein sequence ID" value="THV39499.1"/>
    <property type="molecule type" value="Genomic_DNA"/>
</dbReference>
<feature type="compositionally biased region" description="Pro residues" evidence="1">
    <location>
        <begin position="38"/>
        <end position="48"/>
    </location>
</feature>
<keyword evidence="2" id="KW-1133">Transmembrane helix</keyword>
<evidence type="ECO:0000313" key="3">
    <source>
        <dbReference type="EMBL" id="THV39499.1"/>
    </source>
</evidence>
<evidence type="ECO:0008006" key="5">
    <source>
        <dbReference type="Google" id="ProtNLM"/>
    </source>
</evidence>
<evidence type="ECO:0000256" key="1">
    <source>
        <dbReference type="SAM" id="MobiDB-lite"/>
    </source>
</evidence>
<keyword evidence="2" id="KW-0812">Transmembrane</keyword>
<feature type="transmembrane region" description="Helical" evidence="2">
    <location>
        <begin position="83"/>
        <end position="103"/>
    </location>
</feature>
<evidence type="ECO:0000256" key="2">
    <source>
        <dbReference type="SAM" id="Phobius"/>
    </source>
</evidence>
<keyword evidence="2" id="KW-0472">Membrane</keyword>
<feature type="compositionally biased region" description="Acidic residues" evidence="1">
    <location>
        <begin position="49"/>
        <end position="74"/>
    </location>
</feature>
<proteinExistence type="predicted"/>
<protein>
    <recommendedName>
        <fullName evidence="5">DUF308 domain-containing protein</fullName>
    </recommendedName>
</protein>
<dbReference type="AlphaFoldDB" id="A0A4S8QE81"/>
<reference evidence="3 4" key="2">
    <citation type="submission" date="2019-05" db="EMBL/GenBank/DDBJ databases">
        <title>Glycomyces buryatensis sp. nov.</title>
        <authorList>
            <person name="Nikitina E."/>
        </authorList>
    </citation>
    <scope>NUCLEOTIDE SEQUENCE [LARGE SCALE GENOMIC DNA]</scope>
    <source>
        <strain evidence="3 4">18</strain>
    </source>
</reference>
<reference evidence="4" key="1">
    <citation type="submission" date="2019-04" db="EMBL/GenBank/DDBJ databases">
        <title>Nocardioides xinjiangensis sp. nov.</title>
        <authorList>
            <person name="Liu S."/>
        </authorList>
    </citation>
    <scope>NUCLEOTIDE SEQUENCE [LARGE SCALE GENOMIC DNA]</scope>
    <source>
        <strain evidence="4">18</strain>
    </source>
</reference>
<accession>A0A4S8QE81</accession>
<dbReference type="RefSeq" id="WP_136535917.1">
    <property type="nucleotide sequence ID" value="NZ_STGY01000066.1"/>
</dbReference>
<feature type="transmembrane region" description="Helical" evidence="2">
    <location>
        <begin position="115"/>
        <end position="131"/>
    </location>
</feature>
<name>A0A4S8QE81_9ACTN</name>